<dbReference type="GO" id="GO:0015833">
    <property type="term" value="P:peptide transport"/>
    <property type="evidence" value="ECO:0007669"/>
    <property type="project" value="TreeGrafter"/>
</dbReference>
<evidence type="ECO:0000256" key="1">
    <source>
        <dbReference type="ARBA" id="ARBA00005695"/>
    </source>
</evidence>
<evidence type="ECO:0000256" key="3">
    <source>
        <dbReference type="ARBA" id="ARBA00022729"/>
    </source>
</evidence>
<dbReference type="RefSeq" id="WP_141608716.1">
    <property type="nucleotide sequence ID" value="NZ_VIGC02000004.1"/>
</dbReference>
<dbReference type="OrthoDB" id="48849at2"/>
<dbReference type="Pfam" id="PF00496">
    <property type="entry name" value="SBP_bac_5"/>
    <property type="match status" value="1"/>
</dbReference>
<evidence type="ECO:0000259" key="5">
    <source>
        <dbReference type="Pfam" id="PF00496"/>
    </source>
</evidence>
<name>A0A540VK19_9CHLR</name>
<dbReference type="AlphaFoldDB" id="A0A540VK19"/>
<feature type="signal peptide" evidence="4">
    <location>
        <begin position="1"/>
        <end position="30"/>
    </location>
</feature>
<dbReference type="InterPro" id="IPR039424">
    <property type="entry name" value="SBP_5"/>
</dbReference>
<proteinExistence type="inferred from homology"/>
<dbReference type="PANTHER" id="PTHR30290:SF9">
    <property type="entry name" value="OLIGOPEPTIDE-BINDING PROTEIN APPA"/>
    <property type="match status" value="1"/>
</dbReference>
<dbReference type="GO" id="GO:1904680">
    <property type="term" value="F:peptide transmembrane transporter activity"/>
    <property type="evidence" value="ECO:0007669"/>
    <property type="project" value="TreeGrafter"/>
</dbReference>
<dbReference type="Proteomes" id="UP000317371">
    <property type="component" value="Unassembled WGS sequence"/>
</dbReference>
<protein>
    <submittedName>
        <fullName evidence="6">ABC transporter substrate-binding protein</fullName>
    </submittedName>
</protein>
<keyword evidence="7" id="KW-1185">Reference proteome</keyword>
<dbReference type="SUPFAM" id="SSF53850">
    <property type="entry name" value="Periplasmic binding protein-like II"/>
    <property type="match status" value="1"/>
</dbReference>
<gene>
    <name evidence="6" type="ORF">FKZ61_03595</name>
</gene>
<evidence type="ECO:0000313" key="7">
    <source>
        <dbReference type="Proteomes" id="UP000317371"/>
    </source>
</evidence>
<evidence type="ECO:0000313" key="6">
    <source>
        <dbReference type="EMBL" id="TQE97120.1"/>
    </source>
</evidence>
<dbReference type="PANTHER" id="PTHR30290">
    <property type="entry name" value="PERIPLASMIC BINDING COMPONENT OF ABC TRANSPORTER"/>
    <property type="match status" value="1"/>
</dbReference>
<dbReference type="Gene3D" id="3.10.105.10">
    <property type="entry name" value="Dipeptide-binding Protein, Domain 3"/>
    <property type="match status" value="1"/>
</dbReference>
<feature type="domain" description="Solute-binding protein family 5" evidence="5">
    <location>
        <begin position="48"/>
        <end position="291"/>
    </location>
</feature>
<dbReference type="Gene3D" id="3.40.190.10">
    <property type="entry name" value="Periplasmic binding protein-like II"/>
    <property type="match status" value="1"/>
</dbReference>
<comment type="similarity">
    <text evidence="1">Belongs to the bacterial solute-binding protein 5 family.</text>
</comment>
<keyword evidence="2" id="KW-0813">Transport</keyword>
<accession>A0A540VK19</accession>
<feature type="chain" id="PRO_5022207121" evidence="4">
    <location>
        <begin position="31"/>
        <end position="843"/>
    </location>
</feature>
<keyword evidence="3 4" id="KW-0732">Signal</keyword>
<sequence length="843" mass="93618">MKTHAMLRTLMALTFAFWICTAIGVHNVLAQENQPGTPPGTTDHTGAWVDTVIFTAQPSVTTAIEQLRTSQLDIYAADIVSGALLETVENDPNLDYVRFFGGYNELTINPAGPRFQDGRLNPFSNYRIREALNWLIDRNFIAQTIFQGAATPKYVPLIPADADYVRYREAIQAIETRYAYDTAQALAAIDTEMRSMGATLVNGKWYDGGQPIVVIFLIRSEDLRRQIGDYIADQLEMAGFTVDRQYKTGSEAAAIYLQSDPREGAWHLYTSGWLTTSARRDAGSNFLFFYTPSGMAVPLWQSYNPSPEFQEVASRLANRTYTTMAERDDLFRRALEASFQDPGVGSVRIWLVNGESFSPFRSAISVAVSRVGGIAGVQAWPHTVRFKEQEGGVIRIAQTRSTPMGPWNPLGGSDWLQDTMPIRATQDWALMTDPEDGLPWPHRIEAAEVVAQKGLPIVRTHPWVTLTFASSITVSTDAWVDWDPVQQRFITAGEKFGQPQTARIKSTVRYPADLFQTVKWHDGSPLDVADFVMRMILTFDRGKPESPIFDESAQPGLESFLSHFKGVRIVSLDPLVIETYEDAWELDAEHNVHTWWPGYATGPGAWHNLAPGIRAEADGALAFTAAKADKTGVGWMDYVQGSSLTVLANYLNTSAASTYIPYANTLGAYVTTEEAQDRWNRLSAWYGARGHFWVGTGPFYLDVVTPTLTLQRFADYPDVAEKWDFVVEGARTWLNYPDGAPGSYFTVQGDNFPPNTSVQVLVNQHLLGEVNTDGAGRFSLILATAEADEGYYWVTATVNPTATTLLFLDADKPLRAQEGSGPMLSVPKGIAYTDLLFLPVTRR</sequence>
<organism evidence="6 7">
    <name type="scientific">Litorilinea aerophila</name>
    <dbReference type="NCBI Taxonomy" id="1204385"/>
    <lineage>
        <taxon>Bacteria</taxon>
        <taxon>Bacillati</taxon>
        <taxon>Chloroflexota</taxon>
        <taxon>Caldilineae</taxon>
        <taxon>Caldilineales</taxon>
        <taxon>Caldilineaceae</taxon>
        <taxon>Litorilinea</taxon>
    </lineage>
</organism>
<comment type="caution">
    <text evidence="6">The sequence shown here is derived from an EMBL/GenBank/DDBJ whole genome shotgun (WGS) entry which is preliminary data.</text>
</comment>
<evidence type="ECO:0000256" key="2">
    <source>
        <dbReference type="ARBA" id="ARBA00022448"/>
    </source>
</evidence>
<dbReference type="EMBL" id="VIGC01000004">
    <property type="protein sequence ID" value="TQE97120.1"/>
    <property type="molecule type" value="Genomic_DNA"/>
</dbReference>
<reference evidence="6 7" key="1">
    <citation type="submission" date="2019-06" db="EMBL/GenBank/DDBJ databases">
        <title>Genome sequence of Litorilinea aerophila BAA-2444.</title>
        <authorList>
            <person name="Maclea K.S."/>
            <person name="Maurais E.G."/>
            <person name="Iannazzi L.C."/>
        </authorList>
    </citation>
    <scope>NUCLEOTIDE SEQUENCE [LARGE SCALE GENOMIC DNA]</scope>
    <source>
        <strain evidence="6 7">ATCC BAA-2444</strain>
    </source>
</reference>
<evidence type="ECO:0000256" key="4">
    <source>
        <dbReference type="SAM" id="SignalP"/>
    </source>
</evidence>
<dbReference type="InParanoid" id="A0A540VK19"/>
<dbReference type="InterPro" id="IPR000914">
    <property type="entry name" value="SBP_5_dom"/>
</dbReference>